<dbReference type="SUPFAM" id="SSF103481">
    <property type="entry name" value="Multidrug resistance efflux transporter EmrE"/>
    <property type="match status" value="1"/>
</dbReference>
<feature type="domain" description="EamA" evidence="7">
    <location>
        <begin position="150"/>
        <end position="281"/>
    </location>
</feature>
<feature type="transmembrane region" description="Helical" evidence="6">
    <location>
        <begin position="124"/>
        <end position="143"/>
    </location>
</feature>
<organism evidence="8 9">
    <name type="scientific">Ramlibacter humi</name>
    <dbReference type="NCBI Taxonomy" id="2530451"/>
    <lineage>
        <taxon>Bacteria</taxon>
        <taxon>Pseudomonadati</taxon>
        <taxon>Pseudomonadota</taxon>
        <taxon>Betaproteobacteria</taxon>
        <taxon>Burkholderiales</taxon>
        <taxon>Comamonadaceae</taxon>
        <taxon>Ramlibacter</taxon>
    </lineage>
</organism>
<evidence type="ECO:0000256" key="2">
    <source>
        <dbReference type="ARBA" id="ARBA00007362"/>
    </source>
</evidence>
<proteinExistence type="inferred from homology"/>
<evidence type="ECO:0000259" key="7">
    <source>
        <dbReference type="Pfam" id="PF00892"/>
    </source>
</evidence>
<feature type="transmembrane region" description="Helical" evidence="6">
    <location>
        <begin position="262"/>
        <end position="281"/>
    </location>
</feature>
<evidence type="ECO:0000313" key="9">
    <source>
        <dbReference type="Proteomes" id="UP000297839"/>
    </source>
</evidence>
<keyword evidence="3 6" id="KW-0812">Transmembrane</keyword>
<protein>
    <submittedName>
        <fullName evidence="8">DMT family transporter</fullName>
    </submittedName>
</protein>
<comment type="similarity">
    <text evidence="2">Belongs to the EamA transporter family.</text>
</comment>
<accession>A0A4Z0CAV1</accession>
<keyword evidence="9" id="KW-1185">Reference proteome</keyword>
<dbReference type="EMBL" id="SMLK01000001">
    <property type="protein sequence ID" value="TFZ08787.1"/>
    <property type="molecule type" value="Genomic_DNA"/>
</dbReference>
<evidence type="ECO:0000256" key="4">
    <source>
        <dbReference type="ARBA" id="ARBA00022989"/>
    </source>
</evidence>
<gene>
    <name evidence="8" type="ORF">EZ216_06505</name>
</gene>
<evidence type="ECO:0000256" key="1">
    <source>
        <dbReference type="ARBA" id="ARBA00004141"/>
    </source>
</evidence>
<dbReference type="PANTHER" id="PTHR32322">
    <property type="entry name" value="INNER MEMBRANE TRANSPORTER"/>
    <property type="match status" value="1"/>
</dbReference>
<dbReference type="InterPro" id="IPR000620">
    <property type="entry name" value="EamA_dom"/>
</dbReference>
<evidence type="ECO:0000313" key="8">
    <source>
        <dbReference type="EMBL" id="TFZ08787.1"/>
    </source>
</evidence>
<evidence type="ECO:0000256" key="5">
    <source>
        <dbReference type="ARBA" id="ARBA00023136"/>
    </source>
</evidence>
<feature type="transmembrane region" description="Helical" evidence="6">
    <location>
        <begin position="149"/>
        <end position="168"/>
    </location>
</feature>
<dbReference type="InterPro" id="IPR037185">
    <property type="entry name" value="EmrE-like"/>
</dbReference>
<feature type="transmembrane region" description="Helical" evidence="6">
    <location>
        <begin position="235"/>
        <end position="256"/>
    </location>
</feature>
<keyword evidence="4 6" id="KW-1133">Transmembrane helix</keyword>
<evidence type="ECO:0000256" key="3">
    <source>
        <dbReference type="ARBA" id="ARBA00022692"/>
    </source>
</evidence>
<evidence type="ECO:0000256" key="6">
    <source>
        <dbReference type="SAM" id="Phobius"/>
    </source>
</evidence>
<dbReference type="AlphaFoldDB" id="A0A4Z0CAV1"/>
<keyword evidence="5 6" id="KW-0472">Membrane</keyword>
<feature type="transmembrane region" description="Helical" evidence="6">
    <location>
        <begin position="207"/>
        <end position="228"/>
    </location>
</feature>
<sequence length="293" mass="30286">MKLASMARTAFGPTAWFVLLWSSGALFAKAGLASASPFAFLSLRFALAFAVLVALGLARGRLRPAPGTAPLAAGAGALMIGGYSIAYLLALDAGLTPGVLATTLGVQPVLTLLWVERGFPLRRLAGLALSLGGLVLVVYDSLVLSRMPAAGIAFALAALACVTAGSILQKRLQQAPLDVLPVQYAVSLSMCAAFLPWQPVHVAWDTNLVVCVLWLGLVISVGATLLLYRLIRSGDLVNVTSLFYLVPAGTAVLDWLVFGHRLAPLAMAGMAAIAGGLVLVFRPARPAALSASG</sequence>
<dbReference type="PANTHER" id="PTHR32322:SF2">
    <property type="entry name" value="EAMA DOMAIN-CONTAINING PROTEIN"/>
    <property type="match status" value="1"/>
</dbReference>
<comment type="caution">
    <text evidence="8">The sequence shown here is derived from an EMBL/GenBank/DDBJ whole genome shotgun (WGS) entry which is preliminary data.</text>
</comment>
<feature type="transmembrane region" description="Helical" evidence="6">
    <location>
        <begin position="175"/>
        <end position="195"/>
    </location>
</feature>
<feature type="transmembrane region" description="Helical" evidence="6">
    <location>
        <begin position="95"/>
        <end position="115"/>
    </location>
</feature>
<name>A0A4Z0CAV1_9BURK</name>
<reference evidence="8 9" key="1">
    <citation type="submission" date="2019-03" db="EMBL/GenBank/DDBJ databases">
        <title>Ramlibacter sp. 18x22-1, whole genome shotgun sequence.</title>
        <authorList>
            <person name="Zhang X."/>
            <person name="Feng G."/>
            <person name="Zhu H."/>
        </authorList>
    </citation>
    <scope>NUCLEOTIDE SEQUENCE [LARGE SCALE GENOMIC DNA]</scope>
    <source>
        <strain evidence="8 9">18x22-1</strain>
    </source>
</reference>
<dbReference type="OrthoDB" id="9809509at2"/>
<comment type="subcellular location">
    <subcellularLocation>
        <location evidence="1">Membrane</location>
        <topology evidence="1">Multi-pass membrane protein</topology>
    </subcellularLocation>
</comment>
<dbReference type="InterPro" id="IPR050638">
    <property type="entry name" value="AA-Vitamin_Transporters"/>
</dbReference>
<feature type="transmembrane region" description="Helical" evidence="6">
    <location>
        <begin position="69"/>
        <end position="89"/>
    </location>
</feature>
<dbReference type="Proteomes" id="UP000297839">
    <property type="component" value="Unassembled WGS sequence"/>
</dbReference>
<dbReference type="GO" id="GO:0016020">
    <property type="term" value="C:membrane"/>
    <property type="evidence" value="ECO:0007669"/>
    <property type="project" value="UniProtKB-SubCell"/>
</dbReference>
<feature type="transmembrane region" description="Helical" evidence="6">
    <location>
        <begin position="38"/>
        <end position="57"/>
    </location>
</feature>
<dbReference type="Pfam" id="PF00892">
    <property type="entry name" value="EamA"/>
    <property type="match status" value="1"/>
</dbReference>
<dbReference type="RefSeq" id="WP_135248874.1">
    <property type="nucleotide sequence ID" value="NZ_SMLK01000001.1"/>
</dbReference>